<dbReference type="RefSeq" id="WP_226391785.1">
    <property type="nucleotide sequence ID" value="NZ_JADCKB010000002.1"/>
</dbReference>
<dbReference type="Gene3D" id="3.40.50.360">
    <property type="match status" value="1"/>
</dbReference>
<dbReference type="Proteomes" id="UP000806542">
    <property type="component" value="Unassembled WGS sequence"/>
</dbReference>
<evidence type="ECO:0000256" key="4">
    <source>
        <dbReference type="ARBA" id="ARBA00023014"/>
    </source>
</evidence>
<feature type="domain" description="Flavodoxin-like" evidence="5">
    <location>
        <begin position="3"/>
        <end position="144"/>
    </location>
</feature>
<dbReference type="InterPro" id="IPR050572">
    <property type="entry name" value="Fe-S_Ferredoxin"/>
</dbReference>
<dbReference type="PANTHER" id="PTHR43687:SF1">
    <property type="entry name" value="FERREDOXIN III"/>
    <property type="match status" value="1"/>
</dbReference>
<dbReference type="GO" id="GO:0051539">
    <property type="term" value="F:4 iron, 4 sulfur cluster binding"/>
    <property type="evidence" value="ECO:0007669"/>
    <property type="project" value="UniProtKB-KW"/>
</dbReference>
<organism evidence="7 8">
    <name type="scientific">Ructibacterium gallinarum</name>
    <dbReference type="NCBI Taxonomy" id="2779355"/>
    <lineage>
        <taxon>Bacteria</taxon>
        <taxon>Bacillati</taxon>
        <taxon>Bacillota</taxon>
        <taxon>Clostridia</taxon>
        <taxon>Eubacteriales</taxon>
        <taxon>Oscillospiraceae</taxon>
        <taxon>Ructibacterium</taxon>
    </lineage>
</organism>
<evidence type="ECO:0000256" key="3">
    <source>
        <dbReference type="ARBA" id="ARBA00023004"/>
    </source>
</evidence>
<dbReference type="PROSITE" id="PS00198">
    <property type="entry name" value="4FE4S_FER_1"/>
    <property type="match status" value="2"/>
</dbReference>
<evidence type="ECO:0000256" key="1">
    <source>
        <dbReference type="ARBA" id="ARBA00022485"/>
    </source>
</evidence>
<dbReference type="InterPro" id="IPR029039">
    <property type="entry name" value="Flavoprotein-like_sf"/>
</dbReference>
<evidence type="ECO:0000256" key="2">
    <source>
        <dbReference type="ARBA" id="ARBA00022723"/>
    </source>
</evidence>
<reference evidence="7" key="1">
    <citation type="submission" date="2020-10" db="EMBL/GenBank/DDBJ databases">
        <title>ChiBAC.</title>
        <authorList>
            <person name="Zenner C."/>
            <person name="Hitch T.C.A."/>
            <person name="Clavel T."/>
        </authorList>
    </citation>
    <scope>NUCLEOTIDE SEQUENCE</scope>
    <source>
        <strain evidence="7">DSM 107454</strain>
    </source>
</reference>
<dbReference type="GO" id="GO:0010181">
    <property type="term" value="F:FMN binding"/>
    <property type="evidence" value="ECO:0007669"/>
    <property type="project" value="InterPro"/>
</dbReference>
<evidence type="ECO:0000313" key="8">
    <source>
        <dbReference type="Proteomes" id="UP000806542"/>
    </source>
</evidence>
<protein>
    <submittedName>
        <fullName evidence="7">4Fe-4S binding protein</fullName>
    </submittedName>
</protein>
<name>A0A9D5R7T9_9FIRM</name>
<keyword evidence="3" id="KW-0408">Iron</keyword>
<gene>
    <name evidence="7" type="ORF">INF28_01895</name>
</gene>
<dbReference type="GO" id="GO:0046872">
    <property type="term" value="F:metal ion binding"/>
    <property type="evidence" value="ECO:0007669"/>
    <property type="project" value="UniProtKB-KW"/>
</dbReference>
<accession>A0A9D5R7T9</accession>
<dbReference type="Gene3D" id="3.30.70.20">
    <property type="match status" value="1"/>
</dbReference>
<dbReference type="Pfam" id="PF12838">
    <property type="entry name" value="Fer4_7"/>
    <property type="match status" value="1"/>
</dbReference>
<dbReference type="InterPro" id="IPR017896">
    <property type="entry name" value="4Fe4S_Fe-S-bd"/>
</dbReference>
<sequence>MKVYLIYFSPTGSTEKAVRALASGMGGETEVIDLKTPPPKQTFSAEDVVIWGVPSFGGRVPGVAMERFHAFSGAKTPCILLTAYGNRDYDDTLLEMKDAAEAAGFYPVAAVAAVCEHSIVREFAAGRPDAEDLEQLKQIGEKVCKAMENGQAGGKLKVKGSRPYKEKKAAAPMPIMVGEGCVNCKLCARECPVQAISYEDVTKTAENCISCMRCISVCPAKARSLPEQLISGLAEKMRPVCSVHKENEWFLAEA</sequence>
<dbReference type="SUPFAM" id="SSF54862">
    <property type="entry name" value="4Fe-4S ferredoxins"/>
    <property type="match status" value="1"/>
</dbReference>
<evidence type="ECO:0000259" key="5">
    <source>
        <dbReference type="PROSITE" id="PS50902"/>
    </source>
</evidence>
<keyword evidence="1" id="KW-0004">4Fe-4S</keyword>
<dbReference type="InterPro" id="IPR017900">
    <property type="entry name" value="4Fe4S_Fe_S_CS"/>
</dbReference>
<keyword evidence="2" id="KW-0479">Metal-binding</keyword>
<proteinExistence type="predicted"/>
<comment type="caution">
    <text evidence="7">The sequence shown here is derived from an EMBL/GenBank/DDBJ whole genome shotgun (WGS) entry which is preliminary data.</text>
</comment>
<dbReference type="InterPro" id="IPR008254">
    <property type="entry name" value="Flavodoxin/NO_synth"/>
</dbReference>
<keyword evidence="8" id="KW-1185">Reference proteome</keyword>
<dbReference type="PROSITE" id="PS51379">
    <property type="entry name" value="4FE4S_FER_2"/>
    <property type="match status" value="2"/>
</dbReference>
<dbReference type="EMBL" id="JADCKB010000002">
    <property type="protein sequence ID" value="MBE5039222.1"/>
    <property type="molecule type" value="Genomic_DNA"/>
</dbReference>
<evidence type="ECO:0000313" key="7">
    <source>
        <dbReference type="EMBL" id="MBE5039222.1"/>
    </source>
</evidence>
<dbReference type="SUPFAM" id="SSF52218">
    <property type="entry name" value="Flavoproteins"/>
    <property type="match status" value="1"/>
</dbReference>
<evidence type="ECO:0000259" key="6">
    <source>
        <dbReference type="PROSITE" id="PS51379"/>
    </source>
</evidence>
<feature type="domain" description="4Fe-4S ferredoxin-type" evidence="6">
    <location>
        <begin position="205"/>
        <end position="228"/>
    </location>
</feature>
<dbReference type="AlphaFoldDB" id="A0A9D5R7T9"/>
<dbReference type="GO" id="GO:0016651">
    <property type="term" value="F:oxidoreductase activity, acting on NAD(P)H"/>
    <property type="evidence" value="ECO:0007669"/>
    <property type="project" value="UniProtKB-ARBA"/>
</dbReference>
<dbReference type="PANTHER" id="PTHR43687">
    <property type="entry name" value="ADENYLYLSULFATE REDUCTASE, BETA SUBUNIT"/>
    <property type="match status" value="1"/>
</dbReference>
<keyword evidence="4" id="KW-0411">Iron-sulfur</keyword>
<feature type="domain" description="4Fe-4S ferredoxin-type" evidence="6">
    <location>
        <begin position="172"/>
        <end position="201"/>
    </location>
</feature>
<dbReference type="PROSITE" id="PS50902">
    <property type="entry name" value="FLAVODOXIN_LIKE"/>
    <property type="match status" value="1"/>
</dbReference>